<dbReference type="InterPro" id="IPR001466">
    <property type="entry name" value="Beta-lactam-related"/>
</dbReference>
<evidence type="ECO:0000313" key="2">
    <source>
        <dbReference type="EMBL" id="SUZ61105.1"/>
    </source>
</evidence>
<proteinExistence type="predicted"/>
<feature type="domain" description="Beta-lactamase-related" evidence="1">
    <location>
        <begin position="58"/>
        <end position="369"/>
    </location>
</feature>
<dbReference type="InterPro" id="IPR012338">
    <property type="entry name" value="Beta-lactam/transpept-like"/>
</dbReference>
<dbReference type="PANTHER" id="PTHR43283:SF3">
    <property type="entry name" value="BETA-LACTAMASE FAMILY PROTEIN (AFU_ORTHOLOGUE AFUA_5G07500)"/>
    <property type="match status" value="1"/>
</dbReference>
<dbReference type="InterPro" id="IPR050789">
    <property type="entry name" value="Diverse_Enzym_Activities"/>
</dbReference>
<protein>
    <recommendedName>
        <fullName evidence="1">Beta-lactamase-related domain-containing protein</fullName>
    </recommendedName>
</protein>
<dbReference type="Gene3D" id="3.40.710.10">
    <property type="entry name" value="DD-peptidase/beta-lactamase superfamily"/>
    <property type="match status" value="1"/>
</dbReference>
<organism evidence="2">
    <name type="scientific">marine metagenome</name>
    <dbReference type="NCBI Taxonomy" id="408172"/>
    <lineage>
        <taxon>unclassified sequences</taxon>
        <taxon>metagenomes</taxon>
        <taxon>ecological metagenomes</taxon>
    </lineage>
</organism>
<dbReference type="SUPFAM" id="SSF56601">
    <property type="entry name" value="beta-lactamase/transpeptidase-like"/>
    <property type="match status" value="1"/>
</dbReference>
<dbReference type="AlphaFoldDB" id="A0A381P2E1"/>
<accession>A0A381P2E1</accession>
<dbReference type="EMBL" id="UINC01000780">
    <property type="protein sequence ID" value="SUZ61105.1"/>
    <property type="molecule type" value="Genomic_DNA"/>
</dbReference>
<reference evidence="2" key="1">
    <citation type="submission" date="2018-05" db="EMBL/GenBank/DDBJ databases">
        <authorList>
            <person name="Lanie J.A."/>
            <person name="Ng W.-L."/>
            <person name="Kazmierczak K.M."/>
            <person name="Andrzejewski T.M."/>
            <person name="Davidsen T.M."/>
            <person name="Wayne K.J."/>
            <person name="Tettelin H."/>
            <person name="Glass J.I."/>
            <person name="Rusch D."/>
            <person name="Podicherti R."/>
            <person name="Tsui H.-C.T."/>
            <person name="Winkler M.E."/>
        </authorList>
    </citation>
    <scope>NUCLEOTIDE SEQUENCE</scope>
</reference>
<name>A0A381P2E1_9ZZZZ</name>
<evidence type="ECO:0000259" key="1">
    <source>
        <dbReference type="Pfam" id="PF00144"/>
    </source>
</evidence>
<dbReference type="PANTHER" id="PTHR43283">
    <property type="entry name" value="BETA-LACTAMASE-RELATED"/>
    <property type="match status" value="1"/>
</dbReference>
<gene>
    <name evidence="2" type="ORF">METZ01_LOCUS13959</name>
</gene>
<dbReference type="Pfam" id="PF00144">
    <property type="entry name" value="Beta-lactamase"/>
    <property type="match status" value="1"/>
</dbReference>
<sequence>MSTYSRAVRRTAIALILTIGVLAPDLQSQEAQTLSYGAPEDVGMSAAVLTGALGVYEEAIERGELVGAVVLVARRGRIVLHKALGWRDKEQGLPMERNTLFRMASNTKPLVATGIAKLIEQGGLEYTDLVRTHIPEWDNYRAGFITVGQLLSHSSGLRISSLFLQPLAANTTLQREAARFGNVGAAVPPGETYSYSNPGYNTLAALIEIGSGQLLEDYLKDIVYRPLGMTDSYNHKAGHKLDGKLNRMGAVYYERGSNGEWEPGGTPGGPVAYPFARGSGGMISTAWDYAVFCQMFLNGGIYDGVRIIEPETVELMTSPKIEVPGGGGYGYGWTITDGTYGHGGSDGTNAWLDPEREIIGLVFTQTPRGRVSLDRFRQLVNLSLEER</sequence>